<comment type="caution">
    <text evidence="2">The sequence shown here is derived from an EMBL/GenBank/DDBJ whole genome shotgun (WGS) entry which is preliminary data.</text>
</comment>
<organism evidence="2 3">
    <name type="scientific">Novymonas esmeraldas</name>
    <dbReference type="NCBI Taxonomy" id="1808958"/>
    <lineage>
        <taxon>Eukaryota</taxon>
        <taxon>Discoba</taxon>
        <taxon>Euglenozoa</taxon>
        <taxon>Kinetoplastea</taxon>
        <taxon>Metakinetoplastina</taxon>
        <taxon>Trypanosomatida</taxon>
        <taxon>Trypanosomatidae</taxon>
        <taxon>Novymonas</taxon>
    </lineage>
</organism>
<feature type="compositionally biased region" description="Polar residues" evidence="1">
    <location>
        <begin position="1"/>
        <end position="12"/>
    </location>
</feature>
<reference evidence="2 3" key="1">
    <citation type="journal article" date="2021" name="MBio">
        <title>A New Model Trypanosomatid, Novymonas esmeraldas: Genomic Perception of Its 'Candidatus Pandoraea novymonadis' Endosymbiont.</title>
        <authorList>
            <person name="Zakharova A."/>
            <person name="Saura A."/>
            <person name="Butenko A."/>
            <person name="Podesvova L."/>
            <person name="Warmusova S."/>
            <person name="Kostygov A.Y."/>
            <person name="Nenarokova A."/>
            <person name="Lukes J."/>
            <person name="Opperdoes F.R."/>
            <person name="Yurchenko V."/>
        </authorList>
    </citation>
    <scope>NUCLEOTIDE SEQUENCE [LARGE SCALE GENOMIC DNA]</scope>
    <source>
        <strain evidence="2 3">E262AT.01</strain>
    </source>
</reference>
<evidence type="ECO:0000256" key="1">
    <source>
        <dbReference type="SAM" id="MobiDB-lite"/>
    </source>
</evidence>
<proteinExistence type="predicted"/>
<evidence type="ECO:0000313" key="3">
    <source>
        <dbReference type="Proteomes" id="UP001430356"/>
    </source>
</evidence>
<sequence length="614" mass="65237">MQQVFPASTDRSGSGDAAGRPILLFPVPETLSMAPTATPPRKRSRSPTVRPHAALTPEESAALRRFIHCGNQPTPPARWFSRPAAPRSTPAQLLAGGAAASRSPVAPEHRWCCVALRHAMSLLCRVVALDSSSAYLRTASPPTPAAAAATASAPARAATNTAAASAAAPLSARTGVSTLELYCRFQALELELEDATLRAAAVAAAGQPNAVPEAHREQVRSDVDATVRCAEQCVNALEATLVRMLLGSATLSVAPTPPLDYVARLLRELPSVFQSEQWPAQFVCDVEALQASHGDTEEEGPALAAAPSSPLARALRSGGAAASCDSGGAERELREQLGGAATSLALRSLFDLCGADVWNLLGVAAASPVSRLAAIEKLAAAASASGSDATTASRRVLEVGALEFRDVLVRAWNRCYGQLGVRRLSFEMQALFYGYAMRAHGTARQPSGRSGATLSDVRQLWAVWRRSLRAHTAAFMMKVGVTEASIENAEGDWDTELDSCDVMRQHAVAADALADVQLAALRVIAKLQAVDTKGWFAVPAFDLVNIDFMSLRYWVASPTFAHKSKREAYRALCRVLERMVDSCVLKYGPTHAFSDVITTVRQQLVDVARAEGLL</sequence>
<feature type="region of interest" description="Disordered" evidence="1">
    <location>
        <begin position="1"/>
        <end position="55"/>
    </location>
</feature>
<dbReference type="EMBL" id="JAECZO010000008">
    <property type="protein sequence ID" value="KAK7200743.1"/>
    <property type="molecule type" value="Genomic_DNA"/>
</dbReference>
<gene>
    <name evidence="2" type="ORF">NESM_000132400</name>
</gene>
<name>A0AAW0F3C3_9TRYP</name>
<accession>A0AAW0F3C3</accession>
<dbReference type="Proteomes" id="UP001430356">
    <property type="component" value="Unassembled WGS sequence"/>
</dbReference>
<dbReference type="AlphaFoldDB" id="A0AAW0F3C3"/>
<protein>
    <submittedName>
        <fullName evidence="2">Uncharacterized protein</fullName>
    </submittedName>
</protein>
<keyword evidence="3" id="KW-1185">Reference proteome</keyword>
<evidence type="ECO:0000313" key="2">
    <source>
        <dbReference type="EMBL" id="KAK7200743.1"/>
    </source>
</evidence>